<organism evidence="2 3">
    <name type="scientific">Penelope pileata</name>
    <dbReference type="NCBI Taxonomy" id="1118817"/>
    <lineage>
        <taxon>Eukaryota</taxon>
        <taxon>Metazoa</taxon>
        <taxon>Chordata</taxon>
        <taxon>Craniata</taxon>
        <taxon>Vertebrata</taxon>
        <taxon>Euteleostomi</taxon>
        <taxon>Archelosauria</taxon>
        <taxon>Archosauria</taxon>
        <taxon>Dinosauria</taxon>
        <taxon>Saurischia</taxon>
        <taxon>Theropoda</taxon>
        <taxon>Coelurosauria</taxon>
        <taxon>Aves</taxon>
        <taxon>Neognathae</taxon>
        <taxon>Galloanserae</taxon>
        <taxon>Galliformes</taxon>
        <taxon>Cracidae</taxon>
        <taxon>Penelope</taxon>
    </lineage>
</organism>
<feature type="coiled-coil region" evidence="1">
    <location>
        <begin position="102"/>
        <end position="186"/>
    </location>
</feature>
<feature type="coiled-coil region" evidence="1">
    <location>
        <begin position="5"/>
        <end position="64"/>
    </location>
</feature>
<feature type="non-terminal residue" evidence="2">
    <location>
        <position position="1"/>
    </location>
</feature>
<dbReference type="AlphaFoldDB" id="A0A851PC06"/>
<dbReference type="Proteomes" id="UP000613066">
    <property type="component" value="Unassembled WGS sequence"/>
</dbReference>
<proteinExistence type="predicted"/>
<keyword evidence="1" id="KW-0175">Coiled coil</keyword>
<comment type="caution">
    <text evidence="2">The sequence shown here is derived from an EMBL/GenBank/DDBJ whole genome shotgun (WGS) entry which is preliminary data.</text>
</comment>
<dbReference type="OrthoDB" id="687730at2759"/>
<feature type="coiled-coil region" evidence="1">
    <location>
        <begin position="375"/>
        <end position="426"/>
    </location>
</feature>
<sequence length="463" mass="52938">QDEQLKILRDESKVLKQKVQEEIAEYKEQIKQHARTIVALEDRLLEAEQQQKTLKKENDVLMERIEGKHRLCQMNLSVGAVSCVSIFLMNFREELAAVQSILQAKEAAIVALTRELSETRARMSDMRGELSEKQKAELEESLHRVKSQERDLSVLRGKLSEMSDLVARKDRELQAAAAELRKAERQSPLISGCSEAVARAELPTGTWGRARLRLGENHLGLEFQELALELAELGTRCRGLRHEETIQRQKEGLAELRERIKVLEKTRALVATSRAVELLKAGLQEKGGPKAGLEVEPALLPGARTKCSKVRSSSHGATSEAMSVEASDLDERMYLDLICALGSLMNMKELAEMQPMKHLPQEEREKAEQKRQRDLKLLYEKISKLKSRLEMKEETLREHEAHIEQLRLNQESLQTCQEEMLKLEDEVYRGAEEKALLREALERTRAQLGQEKRLQRAARQHRV</sequence>
<dbReference type="EMBL" id="WBMW01005581">
    <property type="protein sequence ID" value="NXC49637.1"/>
    <property type="molecule type" value="Genomic_DNA"/>
</dbReference>
<protein>
    <submittedName>
        <fullName evidence="2">FHAD1 protein</fullName>
    </submittedName>
</protein>
<name>A0A851PC06_9GALL</name>
<evidence type="ECO:0000256" key="1">
    <source>
        <dbReference type="SAM" id="Coils"/>
    </source>
</evidence>
<gene>
    <name evidence="2" type="primary">Fhad1_0</name>
    <name evidence="2" type="ORF">PENPIL_R12272</name>
</gene>
<keyword evidence="3" id="KW-1185">Reference proteome</keyword>
<reference evidence="2" key="1">
    <citation type="submission" date="2019-09" db="EMBL/GenBank/DDBJ databases">
        <title>Bird 10,000 Genomes (B10K) Project - Family phase.</title>
        <authorList>
            <person name="Zhang G."/>
        </authorList>
    </citation>
    <scope>NUCLEOTIDE SEQUENCE</scope>
    <source>
        <strain evidence="2">B10K-DU-001-08</strain>
        <tissue evidence="2">Muscle</tissue>
    </source>
</reference>
<accession>A0A851PC06</accession>
<evidence type="ECO:0000313" key="3">
    <source>
        <dbReference type="Proteomes" id="UP000613066"/>
    </source>
</evidence>
<feature type="non-terminal residue" evidence="2">
    <location>
        <position position="463"/>
    </location>
</feature>
<evidence type="ECO:0000313" key="2">
    <source>
        <dbReference type="EMBL" id="NXC49637.1"/>
    </source>
</evidence>